<gene>
    <name evidence="3" type="ORF">N5P18_15045</name>
</gene>
<name>A0ABZ2FCD8_9MICO</name>
<reference evidence="3 4" key="1">
    <citation type="submission" date="2022-09" db="EMBL/GenBank/DDBJ databases">
        <title>Complete genome sequence of Janibacter terrae strain COS04-44, PCL-degrading bacteria isolated from oil spilled coast.</title>
        <authorList>
            <person name="Park H."/>
            <person name="Kim J.Y."/>
            <person name="An S.H."/>
            <person name="Lee C.M."/>
            <person name="Weon H.-Y."/>
        </authorList>
    </citation>
    <scope>NUCLEOTIDE SEQUENCE [LARGE SCALE GENOMIC DNA]</scope>
    <source>
        <strain evidence="3 4">COS04-44</strain>
    </source>
</reference>
<dbReference type="InterPro" id="IPR006016">
    <property type="entry name" value="UspA"/>
</dbReference>
<accession>A0ABZ2FCD8</accession>
<dbReference type="Pfam" id="PF00582">
    <property type="entry name" value="Usp"/>
    <property type="match status" value="1"/>
</dbReference>
<dbReference type="EMBL" id="CP104874">
    <property type="protein sequence ID" value="WWF04962.1"/>
    <property type="molecule type" value="Genomic_DNA"/>
</dbReference>
<organism evidence="3 4">
    <name type="scientific">Janibacter terrae</name>
    <dbReference type="NCBI Taxonomy" id="103817"/>
    <lineage>
        <taxon>Bacteria</taxon>
        <taxon>Bacillati</taxon>
        <taxon>Actinomycetota</taxon>
        <taxon>Actinomycetes</taxon>
        <taxon>Micrococcales</taxon>
        <taxon>Intrasporangiaceae</taxon>
        <taxon>Janibacter</taxon>
    </lineage>
</organism>
<dbReference type="RefSeq" id="WP_338538116.1">
    <property type="nucleotide sequence ID" value="NZ_CP104874.1"/>
</dbReference>
<evidence type="ECO:0000313" key="4">
    <source>
        <dbReference type="Proteomes" id="UP001381003"/>
    </source>
</evidence>
<dbReference type="Proteomes" id="UP001381003">
    <property type="component" value="Chromosome"/>
</dbReference>
<dbReference type="InterPro" id="IPR006015">
    <property type="entry name" value="Universal_stress_UspA"/>
</dbReference>
<dbReference type="Gene3D" id="3.40.50.620">
    <property type="entry name" value="HUPs"/>
    <property type="match status" value="1"/>
</dbReference>
<dbReference type="SUPFAM" id="SSF52402">
    <property type="entry name" value="Adenine nucleotide alpha hydrolases-like"/>
    <property type="match status" value="1"/>
</dbReference>
<sequence>MSVDTASPGEVSGIGLIVLASGSRGLTETIRVGSTAQRVQASAPCPVLVVRPLPRQRRREKG</sequence>
<feature type="domain" description="UspA" evidence="2">
    <location>
        <begin position="14"/>
        <end position="51"/>
    </location>
</feature>
<protein>
    <submittedName>
        <fullName evidence="3">Universal stress protein</fullName>
    </submittedName>
</protein>
<evidence type="ECO:0000259" key="2">
    <source>
        <dbReference type="Pfam" id="PF00582"/>
    </source>
</evidence>
<keyword evidence="4" id="KW-1185">Reference proteome</keyword>
<dbReference type="InterPro" id="IPR014729">
    <property type="entry name" value="Rossmann-like_a/b/a_fold"/>
</dbReference>
<proteinExistence type="inferred from homology"/>
<evidence type="ECO:0000256" key="1">
    <source>
        <dbReference type="ARBA" id="ARBA00008791"/>
    </source>
</evidence>
<dbReference type="PRINTS" id="PR01438">
    <property type="entry name" value="UNVRSLSTRESS"/>
</dbReference>
<comment type="similarity">
    <text evidence="1">Belongs to the universal stress protein A family.</text>
</comment>
<evidence type="ECO:0000313" key="3">
    <source>
        <dbReference type="EMBL" id="WWF04962.1"/>
    </source>
</evidence>